<feature type="repeat" description="PPR" evidence="2">
    <location>
        <begin position="242"/>
        <end position="276"/>
    </location>
</feature>
<organism evidence="3 4">
    <name type="scientific">Actinidia rufa</name>
    <dbReference type="NCBI Taxonomy" id="165716"/>
    <lineage>
        <taxon>Eukaryota</taxon>
        <taxon>Viridiplantae</taxon>
        <taxon>Streptophyta</taxon>
        <taxon>Embryophyta</taxon>
        <taxon>Tracheophyta</taxon>
        <taxon>Spermatophyta</taxon>
        <taxon>Magnoliopsida</taxon>
        <taxon>eudicotyledons</taxon>
        <taxon>Gunneridae</taxon>
        <taxon>Pentapetalae</taxon>
        <taxon>asterids</taxon>
        <taxon>Ericales</taxon>
        <taxon>Actinidiaceae</taxon>
        <taxon>Actinidia</taxon>
    </lineage>
</organism>
<dbReference type="Pfam" id="PF12854">
    <property type="entry name" value="PPR_1"/>
    <property type="match status" value="4"/>
</dbReference>
<dbReference type="PROSITE" id="PS51375">
    <property type="entry name" value="PPR"/>
    <property type="match status" value="8"/>
</dbReference>
<evidence type="ECO:0000313" key="4">
    <source>
        <dbReference type="Proteomes" id="UP000585474"/>
    </source>
</evidence>
<feature type="repeat" description="PPR" evidence="2">
    <location>
        <begin position="495"/>
        <end position="529"/>
    </location>
</feature>
<dbReference type="PANTHER" id="PTHR47932">
    <property type="entry name" value="ATPASE EXPRESSION PROTEIN 3"/>
    <property type="match status" value="1"/>
</dbReference>
<dbReference type="Gene3D" id="1.25.40.10">
    <property type="entry name" value="Tetratricopeptide repeat domain"/>
    <property type="match status" value="4"/>
</dbReference>
<feature type="repeat" description="PPR" evidence="2">
    <location>
        <begin position="308"/>
        <end position="342"/>
    </location>
</feature>
<dbReference type="Pfam" id="PF13041">
    <property type="entry name" value="PPR_2"/>
    <property type="match status" value="3"/>
</dbReference>
<dbReference type="OrthoDB" id="185373at2759"/>
<sequence length="631" mass="70725">MAVVSSASASSRKVLPLLLKPISNSHLFPFSSINHYSTLPKPLVDQVTKAFHQENLNLLDPKIVSKLQSYQVEPILFHLRSKPSSAIRFFEWSENFLGFNHTLESYCGLVHVLLSKRLFDFARRVFDRMARKFGNLDVLSVLHKGFNSYGSNHSTVCSFLVENYCRIGMVDLSVEGEVEMGLNFHRAMIERRFVVDIIASKVGPKPSLVTFSTLISGYCKELRLEEAFNLYNLMRTMGIAPDLIIYSILIDGLFRVGKFEEGNHLLSAALDRGVKLDVVVFGSIGQWGRLPEACGIFGQIMKRGIEPSVCTYSSLIDGFCKWGNLKDGFDLYKDMVNKGHTPDVIVYCVLITALSKQGRMVDALNFFNEIETNKGCHEAIHPYGGGFLRMLLRIVLSLMDSANKKNPTAGLRIFELMLDNGVNPDITIYNVLINMFFKEGCLKNASELFRKVQECGPEPDIVTYNTVICGYCSLKMLDEGVQLYEEMKCGCIKPNAITFTILIDAFCKEGRMDDASFFFSTMLETGPEPNVVTYSCLIDVSYSILIDGLCKRGLVEEASVAFHCALDQNSLPDLVAYGILIRGYCKVGRLADAMMLYNRMLGDGILPDSFLQTALAEYCLQDDQEKTQVKK</sequence>
<feature type="repeat" description="PPR" evidence="2">
    <location>
        <begin position="207"/>
        <end position="241"/>
    </location>
</feature>
<keyword evidence="1" id="KW-0677">Repeat</keyword>
<proteinExistence type="predicted"/>
<evidence type="ECO:0000256" key="2">
    <source>
        <dbReference type="PROSITE-ProRule" id="PRU00708"/>
    </source>
</evidence>
<keyword evidence="4" id="KW-1185">Reference proteome</keyword>
<feature type="repeat" description="PPR" evidence="2">
    <location>
        <begin position="573"/>
        <end position="607"/>
    </location>
</feature>
<feature type="repeat" description="PPR" evidence="2">
    <location>
        <begin position="343"/>
        <end position="373"/>
    </location>
</feature>
<dbReference type="PANTHER" id="PTHR47932:SF7">
    <property type="entry name" value="PENTATRICOPEPTIDE (PPR) REPEAT PROTEIN"/>
    <property type="match status" value="1"/>
</dbReference>
<gene>
    <name evidence="3" type="ORF">Acr_10g0006120</name>
</gene>
<dbReference type="AlphaFoldDB" id="A0A7J0FBG5"/>
<feature type="repeat" description="PPR" evidence="2">
    <location>
        <begin position="425"/>
        <end position="459"/>
    </location>
</feature>
<dbReference type="InterPro" id="IPR002885">
    <property type="entry name" value="PPR_rpt"/>
</dbReference>
<dbReference type="SUPFAM" id="SSF81901">
    <property type="entry name" value="HCP-like"/>
    <property type="match status" value="1"/>
</dbReference>
<comment type="caution">
    <text evidence="3">The sequence shown here is derived from an EMBL/GenBank/DDBJ whole genome shotgun (WGS) entry which is preliminary data.</text>
</comment>
<dbReference type="EMBL" id="BJWL01000010">
    <property type="protein sequence ID" value="GFY95227.1"/>
    <property type="molecule type" value="Genomic_DNA"/>
</dbReference>
<dbReference type="Proteomes" id="UP000585474">
    <property type="component" value="Unassembled WGS sequence"/>
</dbReference>
<name>A0A7J0FBG5_9ERIC</name>
<evidence type="ECO:0000313" key="3">
    <source>
        <dbReference type="EMBL" id="GFY95227.1"/>
    </source>
</evidence>
<feature type="repeat" description="PPR" evidence="2">
    <location>
        <begin position="460"/>
        <end position="494"/>
    </location>
</feature>
<evidence type="ECO:0000256" key="1">
    <source>
        <dbReference type="ARBA" id="ARBA00022737"/>
    </source>
</evidence>
<dbReference type="NCBIfam" id="TIGR00756">
    <property type="entry name" value="PPR"/>
    <property type="match status" value="9"/>
</dbReference>
<reference evidence="3 4" key="1">
    <citation type="submission" date="2019-07" db="EMBL/GenBank/DDBJ databases">
        <title>De Novo Assembly of kiwifruit Actinidia rufa.</title>
        <authorList>
            <person name="Sugita-Konishi S."/>
            <person name="Sato K."/>
            <person name="Mori E."/>
            <person name="Abe Y."/>
            <person name="Kisaki G."/>
            <person name="Hamano K."/>
            <person name="Suezawa K."/>
            <person name="Otani M."/>
            <person name="Fukuda T."/>
            <person name="Manabe T."/>
            <person name="Gomi K."/>
            <person name="Tabuchi M."/>
            <person name="Akimitsu K."/>
            <person name="Kataoka I."/>
        </authorList>
    </citation>
    <scope>NUCLEOTIDE SEQUENCE [LARGE SCALE GENOMIC DNA]</scope>
    <source>
        <strain evidence="4">cv. Fuchu</strain>
    </source>
</reference>
<protein>
    <submittedName>
        <fullName evidence="3">Tetratricopeptide repeat (TPR)-like superfamily protein</fullName>
    </submittedName>
</protein>
<accession>A0A7J0FBG5</accession>
<dbReference type="InterPro" id="IPR011990">
    <property type="entry name" value="TPR-like_helical_dom_sf"/>
</dbReference>
<dbReference type="GO" id="GO:0003729">
    <property type="term" value="F:mRNA binding"/>
    <property type="evidence" value="ECO:0007669"/>
    <property type="project" value="TreeGrafter"/>
</dbReference>